<organism evidence="1">
    <name type="scientific">uncultured Caudovirales phage</name>
    <dbReference type="NCBI Taxonomy" id="2100421"/>
    <lineage>
        <taxon>Viruses</taxon>
        <taxon>Duplodnaviria</taxon>
        <taxon>Heunggongvirae</taxon>
        <taxon>Uroviricota</taxon>
        <taxon>Caudoviricetes</taxon>
        <taxon>Peduoviridae</taxon>
        <taxon>Maltschvirus</taxon>
        <taxon>Maltschvirus maltsch</taxon>
    </lineage>
</organism>
<proteinExistence type="predicted"/>
<protein>
    <submittedName>
        <fullName evidence="1">Uncharacterized protein</fullName>
    </submittedName>
</protein>
<dbReference type="EMBL" id="LR796345">
    <property type="protein sequence ID" value="CAB4138565.1"/>
    <property type="molecule type" value="Genomic_DNA"/>
</dbReference>
<accession>A0A6J5LVT7</accession>
<evidence type="ECO:0000313" key="1">
    <source>
        <dbReference type="EMBL" id="CAB4138565.1"/>
    </source>
</evidence>
<reference evidence="1" key="1">
    <citation type="submission" date="2020-04" db="EMBL/GenBank/DDBJ databases">
        <authorList>
            <person name="Chiriac C."/>
            <person name="Salcher M."/>
            <person name="Ghai R."/>
            <person name="Kavagutti S V."/>
        </authorList>
    </citation>
    <scope>NUCLEOTIDE SEQUENCE</scope>
</reference>
<gene>
    <name evidence="1" type="ORF">UFOVP331_125</name>
</gene>
<name>A0A6J5LVT7_9CAUD</name>
<sequence length="88" mass="9949">MNTNETKTSAKRGRPIVVDSKRQEVLATRNSKREQGIEIKRGRPITSLSKRQATLTARNTKREQGIEIKRGRPKNITVNTGQQAHQIS</sequence>